<sequence length="133" mass="15205">MLDTGAGPSLLKISKKPSHLNVAYDEIIELTGITAQSIRTLGKIQLQYFDLELPFHLVPDNFPMAEDGLLGSEAFRRFRANIDYSRGNFVIGGYQIPILNNDWNELSKINLTTFPYQKYEDIEETLPLSKKRR</sequence>
<comment type="caution">
    <text evidence="1">The sequence shown here is derived from an EMBL/GenBank/DDBJ whole genome shotgun (WGS) entry which is preliminary data.</text>
</comment>
<keyword evidence="2" id="KW-1185">Reference proteome</keyword>
<dbReference type="Proteomes" id="UP001239111">
    <property type="component" value="Chromosome 2"/>
</dbReference>
<proteinExistence type="predicted"/>
<name>A0ACC2P680_9HYME</name>
<organism evidence="1 2">
    <name type="scientific">Eretmocerus hayati</name>
    <dbReference type="NCBI Taxonomy" id="131215"/>
    <lineage>
        <taxon>Eukaryota</taxon>
        <taxon>Metazoa</taxon>
        <taxon>Ecdysozoa</taxon>
        <taxon>Arthropoda</taxon>
        <taxon>Hexapoda</taxon>
        <taxon>Insecta</taxon>
        <taxon>Pterygota</taxon>
        <taxon>Neoptera</taxon>
        <taxon>Endopterygota</taxon>
        <taxon>Hymenoptera</taxon>
        <taxon>Apocrita</taxon>
        <taxon>Proctotrupomorpha</taxon>
        <taxon>Chalcidoidea</taxon>
        <taxon>Aphelinidae</taxon>
        <taxon>Aphelininae</taxon>
        <taxon>Eretmocerus</taxon>
    </lineage>
</organism>
<accession>A0ACC2P680</accession>
<protein>
    <submittedName>
        <fullName evidence="1">Uncharacterized protein</fullName>
    </submittedName>
</protein>
<gene>
    <name evidence="1" type="ORF">QAD02_013739</name>
</gene>
<reference evidence="1" key="1">
    <citation type="submission" date="2023-04" db="EMBL/GenBank/DDBJ databases">
        <title>A chromosome-level genome assembly of the parasitoid wasp Eretmocerus hayati.</title>
        <authorList>
            <person name="Zhong Y."/>
            <person name="Liu S."/>
            <person name="Liu Y."/>
        </authorList>
    </citation>
    <scope>NUCLEOTIDE SEQUENCE</scope>
    <source>
        <strain evidence="1">ZJU_SS_LIU_2023</strain>
    </source>
</reference>
<evidence type="ECO:0000313" key="2">
    <source>
        <dbReference type="Proteomes" id="UP001239111"/>
    </source>
</evidence>
<dbReference type="EMBL" id="CM056742">
    <property type="protein sequence ID" value="KAJ8677952.1"/>
    <property type="molecule type" value="Genomic_DNA"/>
</dbReference>
<evidence type="ECO:0000313" key="1">
    <source>
        <dbReference type="EMBL" id="KAJ8677952.1"/>
    </source>
</evidence>